<comment type="caution">
    <text evidence="2">The sequence shown here is derived from an EMBL/GenBank/DDBJ whole genome shotgun (WGS) entry which is preliminary data.</text>
</comment>
<evidence type="ECO:0000313" key="2">
    <source>
        <dbReference type="EMBL" id="PTQ86720.1"/>
    </source>
</evidence>
<name>A0A2T5ISD1_9GAMM</name>
<keyword evidence="3" id="KW-1185">Reference proteome</keyword>
<accession>A0A2T5ISD1</accession>
<dbReference type="SUPFAM" id="SSF54637">
    <property type="entry name" value="Thioesterase/thiol ester dehydrase-isomerase"/>
    <property type="match status" value="1"/>
</dbReference>
<evidence type="ECO:0000259" key="1">
    <source>
        <dbReference type="Pfam" id="PF03061"/>
    </source>
</evidence>
<protein>
    <submittedName>
        <fullName evidence="2">Uncharacterized protein (TIGR00369 family)</fullName>
    </submittedName>
</protein>
<dbReference type="RefSeq" id="WP_239987199.1">
    <property type="nucleotide sequence ID" value="NZ_QAON01000034.1"/>
</dbReference>
<dbReference type="CDD" id="cd03443">
    <property type="entry name" value="PaaI_thioesterase"/>
    <property type="match status" value="1"/>
</dbReference>
<reference evidence="2 3" key="1">
    <citation type="submission" date="2018-04" db="EMBL/GenBank/DDBJ databases">
        <title>Genomic Encyclopedia of Archaeal and Bacterial Type Strains, Phase II (KMG-II): from individual species to whole genera.</title>
        <authorList>
            <person name="Goeker M."/>
        </authorList>
    </citation>
    <scope>NUCLEOTIDE SEQUENCE [LARGE SCALE GENOMIC DNA]</scope>
    <source>
        <strain evidence="2 3">DSM 5822</strain>
    </source>
</reference>
<proteinExistence type="predicted"/>
<sequence length="154" mass="16513">MMELERAGSECSEATSFIQLAVPFHGFLGLREEVVEGKTLYLIDFCENHVGNPLIRTFHGGILASFSEVVAATHLARSLGMIELPACSTLTFDYLRPAFAGTICALPHIVRAGKRITTVSVQLRMGEKLVCIGRFLFPVGLKSLGGKAGGASDS</sequence>
<dbReference type="InterPro" id="IPR029069">
    <property type="entry name" value="HotDog_dom_sf"/>
</dbReference>
<organism evidence="2 3">
    <name type="scientific">Agitococcus lubricus</name>
    <dbReference type="NCBI Taxonomy" id="1077255"/>
    <lineage>
        <taxon>Bacteria</taxon>
        <taxon>Pseudomonadati</taxon>
        <taxon>Pseudomonadota</taxon>
        <taxon>Gammaproteobacteria</taxon>
        <taxon>Moraxellales</taxon>
        <taxon>Moraxellaceae</taxon>
        <taxon>Agitococcus</taxon>
    </lineage>
</organism>
<dbReference type="Proteomes" id="UP000244223">
    <property type="component" value="Unassembled WGS sequence"/>
</dbReference>
<evidence type="ECO:0000313" key="3">
    <source>
        <dbReference type="Proteomes" id="UP000244223"/>
    </source>
</evidence>
<dbReference type="InterPro" id="IPR006683">
    <property type="entry name" value="Thioestr_dom"/>
</dbReference>
<dbReference type="Pfam" id="PF03061">
    <property type="entry name" value="4HBT"/>
    <property type="match status" value="1"/>
</dbReference>
<feature type="domain" description="Thioesterase" evidence="1">
    <location>
        <begin position="57"/>
        <end position="131"/>
    </location>
</feature>
<gene>
    <name evidence="2" type="ORF">C8N29_1349</name>
</gene>
<dbReference type="AlphaFoldDB" id="A0A2T5ISD1"/>
<dbReference type="GO" id="GO:0016790">
    <property type="term" value="F:thiolester hydrolase activity"/>
    <property type="evidence" value="ECO:0007669"/>
    <property type="project" value="UniProtKB-ARBA"/>
</dbReference>
<dbReference type="Gene3D" id="3.10.129.10">
    <property type="entry name" value="Hotdog Thioesterase"/>
    <property type="match status" value="1"/>
</dbReference>
<dbReference type="EMBL" id="QAON01000034">
    <property type="protein sequence ID" value="PTQ86720.1"/>
    <property type="molecule type" value="Genomic_DNA"/>
</dbReference>